<evidence type="ECO:0000256" key="1">
    <source>
        <dbReference type="SAM" id="MobiDB-lite"/>
    </source>
</evidence>
<evidence type="ECO:0000256" key="2">
    <source>
        <dbReference type="SAM" id="Phobius"/>
    </source>
</evidence>
<organism evidence="3 4">
    <name type="scientific">Geodermatophilus siccatus</name>
    <dbReference type="NCBI Taxonomy" id="1137991"/>
    <lineage>
        <taxon>Bacteria</taxon>
        <taxon>Bacillati</taxon>
        <taxon>Actinomycetota</taxon>
        <taxon>Actinomycetes</taxon>
        <taxon>Geodermatophilales</taxon>
        <taxon>Geodermatophilaceae</taxon>
        <taxon>Geodermatophilus</taxon>
    </lineage>
</organism>
<gene>
    <name evidence="3" type="ORF">SAMN05660642_02559</name>
</gene>
<feature type="compositionally biased region" description="Pro residues" evidence="1">
    <location>
        <begin position="94"/>
        <end position="115"/>
    </location>
</feature>
<evidence type="ECO:0008006" key="5">
    <source>
        <dbReference type="Google" id="ProtNLM"/>
    </source>
</evidence>
<keyword evidence="2" id="KW-1133">Transmembrane helix</keyword>
<dbReference type="Proteomes" id="UP000198680">
    <property type="component" value="Unassembled WGS sequence"/>
</dbReference>
<keyword evidence="2" id="KW-0472">Membrane</keyword>
<feature type="transmembrane region" description="Helical" evidence="2">
    <location>
        <begin position="33"/>
        <end position="54"/>
    </location>
</feature>
<proteinExistence type="predicted"/>
<feature type="region of interest" description="Disordered" evidence="1">
    <location>
        <begin position="60"/>
        <end position="136"/>
    </location>
</feature>
<name>A0A1G9TLI5_9ACTN</name>
<sequence length="243" mass="24364">MPPQGGAPWRTTVLGVLHPVGPLPAAVYWRRRLLVLALLLAVLGGGGWLVVAALTGSDGGTATSAAAATTDAADPSDEPPALEQVVPSLASVPTPTPAPGPAAEPEPAPASPTPGGPCGDDAIGLEVRAPGSAPVGGKPTFELVVTNTSSVPCVRVLDAGLQEVLLLDAAGNRVWGSNDCFPETSSDTRTLAPGESVVFPLTWGGLTSEPSCAAERTTPAPGQYVLRGRLDTKTSADTAITLG</sequence>
<accession>A0A1G9TLI5</accession>
<evidence type="ECO:0000313" key="4">
    <source>
        <dbReference type="Proteomes" id="UP000198680"/>
    </source>
</evidence>
<evidence type="ECO:0000313" key="3">
    <source>
        <dbReference type="EMBL" id="SDM48577.1"/>
    </source>
</evidence>
<dbReference type="STRING" id="1137991.SAMN05660642_02559"/>
<protein>
    <recommendedName>
        <fullName evidence="5">MucR family transcriptional regulator</fullName>
    </recommendedName>
</protein>
<dbReference type="EMBL" id="FNHE01000006">
    <property type="protein sequence ID" value="SDM48577.1"/>
    <property type="molecule type" value="Genomic_DNA"/>
</dbReference>
<reference evidence="4" key="1">
    <citation type="submission" date="2016-10" db="EMBL/GenBank/DDBJ databases">
        <authorList>
            <person name="Varghese N."/>
            <person name="Submissions S."/>
        </authorList>
    </citation>
    <scope>NUCLEOTIDE SEQUENCE [LARGE SCALE GENOMIC DNA]</scope>
    <source>
        <strain evidence="4">DSM 45419</strain>
    </source>
</reference>
<keyword evidence="2" id="KW-0812">Transmembrane</keyword>
<keyword evidence="4" id="KW-1185">Reference proteome</keyword>
<feature type="compositionally biased region" description="Low complexity" evidence="1">
    <location>
        <begin position="60"/>
        <end position="83"/>
    </location>
</feature>
<dbReference type="AlphaFoldDB" id="A0A1G9TLI5"/>